<feature type="domain" description="HAMP" evidence="14">
    <location>
        <begin position="353"/>
        <end position="405"/>
    </location>
</feature>
<dbReference type="SUPFAM" id="SSF158472">
    <property type="entry name" value="HAMP domain-like"/>
    <property type="match status" value="1"/>
</dbReference>
<dbReference type="EMBL" id="CP041969">
    <property type="protein sequence ID" value="QMV43625.1"/>
    <property type="molecule type" value="Genomic_DNA"/>
</dbReference>
<keyword evidence="7" id="KW-0547">Nucleotide-binding</keyword>
<dbReference type="PANTHER" id="PTHR34220">
    <property type="entry name" value="SENSOR HISTIDINE KINASE YPDA"/>
    <property type="match status" value="1"/>
</dbReference>
<dbReference type="GO" id="GO:0005886">
    <property type="term" value="C:plasma membrane"/>
    <property type="evidence" value="ECO:0007669"/>
    <property type="project" value="UniProtKB-SubCell"/>
</dbReference>
<keyword evidence="11 12" id="KW-0472">Membrane</keyword>
<evidence type="ECO:0000259" key="13">
    <source>
        <dbReference type="PROSITE" id="PS50109"/>
    </source>
</evidence>
<dbReference type="SMART" id="SM00387">
    <property type="entry name" value="HATPase_c"/>
    <property type="match status" value="1"/>
</dbReference>
<dbReference type="Proteomes" id="UP000515679">
    <property type="component" value="Chromosome"/>
</dbReference>
<dbReference type="PANTHER" id="PTHR34220:SF7">
    <property type="entry name" value="SENSOR HISTIDINE KINASE YPDA"/>
    <property type="match status" value="1"/>
</dbReference>
<reference evidence="15 16" key="1">
    <citation type="submission" date="2019-07" db="EMBL/GenBank/DDBJ databases">
        <authorList>
            <person name="Kim J.K."/>
            <person name="Cheong H.-M."/>
            <person name="Choi Y."/>
            <person name="Hwang K.J."/>
            <person name="Lee S."/>
            <person name="Choi C."/>
        </authorList>
    </citation>
    <scope>NUCLEOTIDE SEQUENCE [LARGE SCALE GENOMIC DNA]</scope>
    <source>
        <strain evidence="15 16">KS 22</strain>
    </source>
</reference>
<keyword evidence="12" id="KW-1133">Transmembrane helix</keyword>
<dbReference type="InterPro" id="IPR036890">
    <property type="entry name" value="HATPase_C_sf"/>
</dbReference>
<feature type="transmembrane region" description="Helical" evidence="12">
    <location>
        <begin position="329"/>
        <end position="356"/>
    </location>
</feature>
<dbReference type="SUPFAM" id="SSF55874">
    <property type="entry name" value="ATPase domain of HSP90 chaperone/DNA topoisomerase II/histidine kinase"/>
    <property type="match status" value="1"/>
</dbReference>
<dbReference type="InterPro" id="IPR003594">
    <property type="entry name" value="HATPase_dom"/>
</dbReference>
<evidence type="ECO:0000313" key="16">
    <source>
        <dbReference type="Proteomes" id="UP000515679"/>
    </source>
</evidence>
<keyword evidence="6" id="KW-0808">Transferase</keyword>
<accession>A0A7G5C341</accession>
<evidence type="ECO:0000256" key="10">
    <source>
        <dbReference type="ARBA" id="ARBA00023012"/>
    </source>
</evidence>
<evidence type="ECO:0000256" key="12">
    <source>
        <dbReference type="SAM" id="Phobius"/>
    </source>
</evidence>
<evidence type="ECO:0000256" key="1">
    <source>
        <dbReference type="ARBA" id="ARBA00000085"/>
    </source>
</evidence>
<name>A0A7G5C341_9BACL</name>
<comment type="catalytic activity">
    <reaction evidence="1">
        <text>ATP + protein L-histidine = ADP + protein N-phospho-L-histidine.</text>
        <dbReference type="EC" id="2.7.13.3"/>
    </reaction>
</comment>
<dbReference type="GO" id="GO:0005524">
    <property type="term" value="F:ATP binding"/>
    <property type="evidence" value="ECO:0007669"/>
    <property type="project" value="UniProtKB-KW"/>
</dbReference>
<keyword evidence="8 15" id="KW-0418">Kinase</keyword>
<dbReference type="Pfam" id="PF06580">
    <property type="entry name" value="His_kinase"/>
    <property type="match status" value="1"/>
</dbReference>
<dbReference type="CDD" id="cd06225">
    <property type="entry name" value="HAMP"/>
    <property type="match status" value="1"/>
</dbReference>
<dbReference type="Pfam" id="PF02518">
    <property type="entry name" value="HATPase_c"/>
    <property type="match status" value="1"/>
</dbReference>
<comment type="subcellular location">
    <subcellularLocation>
        <location evidence="2">Cell membrane</location>
        <topology evidence="2">Multi-pass membrane protein</topology>
    </subcellularLocation>
</comment>
<evidence type="ECO:0000256" key="4">
    <source>
        <dbReference type="ARBA" id="ARBA00022475"/>
    </source>
</evidence>
<dbReference type="InterPro" id="IPR010559">
    <property type="entry name" value="Sig_transdc_His_kin_internal"/>
</dbReference>
<dbReference type="Pfam" id="PF00672">
    <property type="entry name" value="HAMP"/>
    <property type="match status" value="1"/>
</dbReference>
<dbReference type="AlphaFoldDB" id="A0A7G5C341"/>
<keyword evidence="16" id="KW-1185">Reference proteome</keyword>
<evidence type="ECO:0000259" key="14">
    <source>
        <dbReference type="PROSITE" id="PS50885"/>
    </source>
</evidence>
<dbReference type="Gene3D" id="6.10.340.10">
    <property type="match status" value="1"/>
</dbReference>
<evidence type="ECO:0000256" key="6">
    <source>
        <dbReference type="ARBA" id="ARBA00022679"/>
    </source>
</evidence>
<dbReference type="PROSITE" id="PS50109">
    <property type="entry name" value="HIS_KIN"/>
    <property type="match status" value="1"/>
</dbReference>
<evidence type="ECO:0000313" key="15">
    <source>
        <dbReference type="EMBL" id="QMV43625.1"/>
    </source>
</evidence>
<dbReference type="KEGG" id="cchl:FPL14_22425"/>
<organism evidence="15 16">
    <name type="scientific">Cohnella cholangitidis</name>
    <dbReference type="NCBI Taxonomy" id="2598458"/>
    <lineage>
        <taxon>Bacteria</taxon>
        <taxon>Bacillati</taxon>
        <taxon>Bacillota</taxon>
        <taxon>Bacilli</taxon>
        <taxon>Bacillales</taxon>
        <taxon>Paenibacillaceae</taxon>
        <taxon>Cohnella</taxon>
    </lineage>
</organism>
<keyword evidence="5" id="KW-0597">Phosphoprotein</keyword>
<dbReference type="SMART" id="SM00304">
    <property type="entry name" value="HAMP"/>
    <property type="match status" value="1"/>
</dbReference>
<proteinExistence type="predicted"/>
<evidence type="ECO:0000256" key="5">
    <source>
        <dbReference type="ARBA" id="ARBA00022553"/>
    </source>
</evidence>
<gene>
    <name evidence="15" type="ORF">FPL14_22425</name>
</gene>
<dbReference type="InterPro" id="IPR003660">
    <property type="entry name" value="HAMP_dom"/>
</dbReference>
<feature type="domain" description="Histidine kinase" evidence="13">
    <location>
        <begin position="426"/>
        <end position="627"/>
    </location>
</feature>
<dbReference type="InterPro" id="IPR005467">
    <property type="entry name" value="His_kinase_dom"/>
</dbReference>
<dbReference type="Gene3D" id="3.30.565.10">
    <property type="entry name" value="Histidine kinase-like ATPase, C-terminal domain"/>
    <property type="match status" value="1"/>
</dbReference>
<sequence>MKAHTIFESEKHKQVSHPKGDINMLQWKKRFPRELNLRTKLLFLFVFLILFPLCLQGIATYRHFSSTVDQKTEQFTIDIVRQINANLDRLMKDYERLSLMPLYDEVVLKILGKYDGEMGSATWASSDDYMKMKLYTSAQAYDRVEIRGIHFLSNSGILFSNMDSMAVESVWDGRQDEWFGEVSRSDGAWLLIPPHMPSYYNGGNATEPYVTVARMIREPNTLKRLGYILIDIKLDAFRNILSNLNFEQDASLIIMDAQKRLLFERKSGSGISAYEDLLQHDQLRKYGSNQKIELDRQQYLYVQHHSDYSGLSVISLTPINVIQKESRELWKYTLGFAVLCLAIVTILAVAISYRITRPLIDLKKKMVGVEQGDFNKRVSTFGNDEFGQLGRGFNKMMEEINRLFNEVFILGIREKEAELSALQSQINPHFIYNTLESISMMAIRKNNVEVSDMVSALGKLLRYTIDKVDRQIPLKEEIRFVQSYVQIQQLRYGGRLRVEYEIDEDIVDIPIPKLILQPLVENALYHGIDGEEHGGTIWISALRFEDELLITVRDDGKGLTETEIEELNTKIRTQPSYQSWRREGEHGLGLSNIAQRIRFIYGEQGDLTIDGSLGQGLAVTITIRLQETGGARHV</sequence>
<dbReference type="Gene3D" id="3.30.450.20">
    <property type="entry name" value="PAS domain"/>
    <property type="match status" value="2"/>
</dbReference>
<evidence type="ECO:0000256" key="3">
    <source>
        <dbReference type="ARBA" id="ARBA00012438"/>
    </source>
</evidence>
<protein>
    <recommendedName>
        <fullName evidence="3">histidine kinase</fullName>
        <ecNumber evidence="3">2.7.13.3</ecNumber>
    </recommendedName>
</protein>
<keyword evidence="12" id="KW-0812">Transmembrane</keyword>
<evidence type="ECO:0000256" key="9">
    <source>
        <dbReference type="ARBA" id="ARBA00022840"/>
    </source>
</evidence>
<evidence type="ECO:0000256" key="7">
    <source>
        <dbReference type="ARBA" id="ARBA00022741"/>
    </source>
</evidence>
<evidence type="ECO:0000256" key="11">
    <source>
        <dbReference type="ARBA" id="ARBA00023136"/>
    </source>
</evidence>
<keyword evidence="4" id="KW-1003">Cell membrane</keyword>
<feature type="transmembrane region" description="Helical" evidence="12">
    <location>
        <begin position="41"/>
        <end position="61"/>
    </location>
</feature>
<dbReference type="GO" id="GO:0000155">
    <property type="term" value="F:phosphorelay sensor kinase activity"/>
    <property type="evidence" value="ECO:0007669"/>
    <property type="project" value="InterPro"/>
</dbReference>
<evidence type="ECO:0000256" key="8">
    <source>
        <dbReference type="ARBA" id="ARBA00022777"/>
    </source>
</evidence>
<dbReference type="PROSITE" id="PS50885">
    <property type="entry name" value="HAMP"/>
    <property type="match status" value="1"/>
</dbReference>
<evidence type="ECO:0000256" key="2">
    <source>
        <dbReference type="ARBA" id="ARBA00004651"/>
    </source>
</evidence>
<keyword evidence="10" id="KW-0902">Two-component regulatory system</keyword>
<keyword evidence="9" id="KW-0067">ATP-binding</keyword>
<dbReference type="EC" id="2.7.13.3" evidence="3"/>
<dbReference type="InterPro" id="IPR050640">
    <property type="entry name" value="Bact_2-comp_sensor_kinase"/>
</dbReference>